<evidence type="ECO:0000256" key="1">
    <source>
        <dbReference type="SAM" id="Phobius"/>
    </source>
</evidence>
<keyword evidence="1" id="KW-1133">Transmembrane helix</keyword>
<keyword evidence="1" id="KW-0812">Transmembrane</keyword>
<keyword evidence="1" id="KW-0472">Membrane</keyword>
<dbReference type="AlphaFoldDB" id="A0A917XVC1"/>
<proteinExistence type="predicted"/>
<keyword evidence="3" id="KW-1185">Reference proteome</keyword>
<dbReference type="EMBL" id="BMOS01000007">
    <property type="protein sequence ID" value="GGN54876.1"/>
    <property type="molecule type" value="Genomic_DNA"/>
</dbReference>
<reference evidence="2" key="1">
    <citation type="journal article" date="2014" name="Int. J. Syst. Evol. Microbiol.">
        <title>Complete genome sequence of Corynebacterium casei LMG S-19264T (=DSM 44701T), isolated from a smear-ripened cheese.</title>
        <authorList>
            <consortium name="US DOE Joint Genome Institute (JGI-PGF)"/>
            <person name="Walter F."/>
            <person name="Albersmeier A."/>
            <person name="Kalinowski J."/>
            <person name="Ruckert C."/>
        </authorList>
    </citation>
    <scope>NUCLEOTIDE SEQUENCE</scope>
    <source>
        <strain evidence="2">JCM 17251</strain>
    </source>
</reference>
<protein>
    <submittedName>
        <fullName evidence="2">Uncharacterized protein</fullName>
    </submittedName>
</protein>
<feature type="transmembrane region" description="Helical" evidence="1">
    <location>
        <begin position="56"/>
        <end position="71"/>
    </location>
</feature>
<evidence type="ECO:0000313" key="2">
    <source>
        <dbReference type="EMBL" id="GGN54876.1"/>
    </source>
</evidence>
<organism evidence="2 3">
    <name type="scientific">Oceanobacillus indicireducens</name>
    <dbReference type="NCBI Taxonomy" id="1004261"/>
    <lineage>
        <taxon>Bacteria</taxon>
        <taxon>Bacillati</taxon>
        <taxon>Bacillota</taxon>
        <taxon>Bacilli</taxon>
        <taxon>Bacillales</taxon>
        <taxon>Bacillaceae</taxon>
        <taxon>Oceanobacillus</taxon>
    </lineage>
</organism>
<gene>
    <name evidence="2" type="ORF">GCM10007971_13120</name>
</gene>
<evidence type="ECO:0000313" key="3">
    <source>
        <dbReference type="Proteomes" id="UP000624041"/>
    </source>
</evidence>
<reference evidence="2" key="2">
    <citation type="submission" date="2020-09" db="EMBL/GenBank/DDBJ databases">
        <authorList>
            <person name="Sun Q."/>
            <person name="Ohkuma M."/>
        </authorList>
    </citation>
    <scope>NUCLEOTIDE SEQUENCE</scope>
    <source>
        <strain evidence="2">JCM 17251</strain>
    </source>
</reference>
<dbReference type="Proteomes" id="UP000624041">
    <property type="component" value="Unassembled WGS sequence"/>
</dbReference>
<accession>A0A917XVC1</accession>
<sequence length="72" mass="8717">MIQSPSYQVRYPFVDYERGVDVTGLFNSILEQLSKFTSRVLKWYEPFWDFLVRHDKYVYLILLIMIFAGILF</sequence>
<name>A0A917XVC1_9BACI</name>
<comment type="caution">
    <text evidence="2">The sequence shown here is derived from an EMBL/GenBank/DDBJ whole genome shotgun (WGS) entry which is preliminary data.</text>
</comment>